<name>A0A182Q7F3_9DIPT</name>
<proteinExistence type="predicted"/>
<evidence type="ECO:0000313" key="1">
    <source>
        <dbReference type="EnsemblMetazoa" id="AFAF004545-PA"/>
    </source>
</evidence>
<dbReference type="VEuPathDB" id="VectorBase:AFAF004545"/>
<dbReference type="EMBL" id="AXCN02000829">
    <property type="status" value="NOT_ANNOTATED_CDS"/>
    <property type="molecule type" value="Genomic_DNA"/>
</dbReference>
<protein>
    <submittedName>
        <fullName evidence="1">Uncharacterized protein</fullName>
    </submittedName>
</protein>
<reference evidence="2" key="1">
    <citation type="submission" date="2014-01" db="EMBL/GenBank/DDBJ databases">
        <title>The Genome Sequence of Anopheles farauti FAR1 (V2).</title>
        <authorList>
            <consortium name="The Broad Institute Genomics Platform"/>
            <person name="Neafsey D.E."/>
            <person name="Besansky N."/>
            <person name="Howell P."/>
            <person name="Walton C."/>
            <person name="Young S.K."/>
            <person name="Zeng Q."/>
            <person name="Gargeya S."/>
            <person name="Fitzgerald M."/>
            <person name="Haas B."/>
            <person name="Abouelleil A."/>
            <person name="Allen A.W."/>
            <person name="Alvarado L."/>
            <person name="Arachchi H.M."/>
            <person name="Berlin A.M."/>
            <person name="Chapman S.B."/>
            <person name="Gainer-Dewar J."/>
            <person name="Goldberg J."/>
            <person name="Griggs A."/>
            <person name="Gujja S."/>
            <person name="Hansen M."/>
            <person name="Howarth C."/>
            <person name="Imamovic A."/>
            <person name="Ireland A."/>
            <person name="Larimer J."/>
            <person name="McCowan C."/>
            <person name="Murphy C."/>
            <person name="Pearson M."/>
            <person name="Poon T.W."/>
            <person name="Priest M."/>
            <person name="Roberts A."/>
            <person name="Saif S."/>
            <person name="Shea T."/>
            <person name="Sisk P."/>
            <person name="Sykes S."/>
            <person name="Wortman J."/>
            <person name="Nusbaum C."/>
            <person name="Birren B."/>
        </authorList>
    </citation>
    <scope>NUCLEOTIDE SEQUENCE [LARGE SCALE GENOMIC DNA]</scope>
    <source>
        <strain evidence="2">FAR1</strain>
    </source>
</reference>
<sequence>MSSFEGSEISVPSTVPSPVDSIQLRVEHLRTKYQDILQEAFFQRLQHDWLQQKAAEPNVPKAPSEESTFEWLSDDSGSFIVLNGRKFPLEFFRDGSPQHATIQSVASIERKSPKKAVQLEQNDYHHPYAVPTPDQIAQRLARRSRFHTARSRARQDGRKRLQVDEVRFGEEKLGPSEPEKYHSQLATQFDAHYRNEITYLPRIRNFVRIDAVRKLRESVRRQFETYYRREYIFEQTRKQAIEDGCYEELAERCRELREAVRTIRQERFSATMRVLDTVKPYFETSAQMEARLKQLQTRMVSHWNRVVRLESLWVQRTKIQNFFYLIMPKEWRERNDWMHQDGKGQLESYPVSISRRDVVNIREIDEGNDIWAVKRFYEEHYLAKNHPVHEAFANSADLLHGLAELNTNSLTLLSRLDLMNWVKSNAETESERVQQNFADRIQAIRSYIRVMDERRRFYERRTVELKQTFDELAQGSLKMAIQNERNRTVESLVAVVYGKLLPPGQRDERASIRLSGGTCFAFIFEMVLQLLADFDQLPAATVHSVEHTVRARRRRRMIQAVRAAEEEQRIAQLAIHLRRGLAPAYQKPDHKIKPARSRLRRKEVPIVPEKRRVSRLEAIFRVAFGEGATMTAEEREHFAISMRHSSVRFGHFFLASERLAGAGGERTDPV</sequence>
<evidence type="ECO:0000313" key="2">
    <source>
        <dbReference type="Proteomes" id="UP000075886"/>
    </source>
</evidence>
<dbReference type="AlphaFoldDB" id="A0A182Q7F3"/>
<reference evidence="1" key="2">
    <citation type="submission" date="2020-05" db="UniProtKB">
        <authorList>
            <consortium name="EnsemblMetazoa"/>
        </authorList>
    </citation>
    <scope>IDENTIFICATION</scope>
    <source>
        <strain evidence="1">FAR1</strain>
    </source>
</reference>
<dbReference type="Proteomes" id="UP000075886">
    <property type="component" value="Unassembled WGS sequence"/>
</dbReference>
<dbReference type="STRING" id="69004.A0A182Q7F3"/>
<organism evidence="1 2">
    <name type="scientific">Anopheles farauti</name>
    <dbReference type="NCBI Taxonomy" id="69004"/>
    <lineage>
        <taxon>Eukaryota</taxon>
        <taxon>Metazoa</taxon>
        <taxon>Ecdysozoa</taxon>
        <taxon>Arthropoda</taxon>
        <taxon>Hexapoda</taxon>
        <taxon>Insecta</taxon>
        <taxon>Pterygota</taxon>
        <taxon>Neoptera</taxon>
        <taxon>Endopterygota</taxon>
        <taxon>Diptera</taxon>
        <taxon>Nematocera</taxon>
        <taxon>Culicoidea</taxon>
        <taxon>Culicidae</taxon>
        <taxon>Anophelinae</taxon>
        <taxon>Anopheles</taxon>
    </lineage>
</organism>
<keyword evidence="2" id="KW-1185">Reference proteome</keyword>
<accession>A0A182Q7F3</accession>
<dbReference type="EnsemblMetazoa" id="AFAF004545-RA">
    <property type="protein sequence ID" value="AFAF004545-PA"/>
    <property type="gene ID" value="AFAF004545"/>
</dbReference>